<comment type="caution">
    <text evidence="4">The sequence shown here is derived from an EMBL/GenBank/DDBJ whole genome shotgun (WGS) entry which is preliminary data.</text>
</comment>
<dbReference type="Pfam" id="PF14310">
    <property type="entry name" value="Fn3-like"/>
    <property type="match status" value="1"/>
</dbReference>
<accession>A0YF97</accession>
<dbReference type="InterPro" id="IPR017853">
    <property type="entry name" value="GH"/>
</dbReference>
<organism evidence="4 5">
    <name type="scientific">marine gamma proteobacterium HTCC2143</name>
    <dbReference type="NCBI Taxonomy" id="247633"/>
    <lineage>
        <taxon>Bacteria</taxon>
        <taxon>Pseudomonadati</taxon>
        <taxon>Pseudomonadota</taxon>
        <taxon>Gammaproteobacteria</taxon>
        <taxon>Cellvibrionales</taxon>
        <taxon>Spongiibacteraceae</taxon>
        <taxon>BD1-7 clade</taxon>
    </lineage>
</organism>
<dbReference type="PRINTS" id="PR00133">
    <property type="entry name" value="GLHYDRLASE3"/>
</dbReference>
<dbReference type="InterPro" id="IPR036962">
    <property type="entry name" value="Glyco_hydro_3_N_sf"/>
</dbReference>
<dbReference type="PANTHER" id="PTHR42715">
    <property type="entry name" value="BETA-GLUCOSIDASE"/>
    <property type="match status" value="1"/>
</dbReference>
<dbReference type="InterPro" id="IPR050288">
    <property type="entry name" value="Cellulose_deg_GH3"/>
</dbReference>
<dbReference type="PANTHER" id="PTHR42715:SF10">
    <property type="entry name" value="BETA-GLUCOSIDASE"/>
    <property type="match status" value="1"/>
</dbReference>
<dbReference type="eggNOG" id="COG1472">
    <property type="taxonomic scope" value="Bacteria"/>
</dbReference>
<proteinExistence type="inferred from homology"/>
<dbReference type="GO" id="GO:0009251">
    <property type="term" value="P:glucan catabolic process"/>
    <property type="evidence" value="ECO:0007669"/>
    <property type="project" value="TreeGrafter"/>
</dbReference>
<dbReference type="InterPro" id="IPR036881">
    <property type="entry name" value="Glyco_hydro_3_C_sf"/>
</dbReference>
<protein>
    <submittedName>
        <fullName evidence="4">Beta-glucosidase</fullName>
    </submittedName>
</protein>
<evidence type="ECO:0000256" key="2">
    <source>
        <dbReference type="ARBA" id="ARBA00022801"/>
    </source>
</evidence>
<dbReference type="Pfam" id="PF00933">
    <property type="entry name" value="Glyco_hydro_3"/>
    <property type="match status" value="1"/>
</dbReference>
<dbReference type="STRING" id="247633.GP2143_08905"/>
<dbReference type="InterPro" id="IPR026891">
    <property type="entry name" value="Fn3-like"/>
</dbReference>
<keyword evidence="5" id="KW-1185">Reference proteome</keyword>
<dbReference type="Gene3D" id="3.20.20.300">
    <property type="entry name" value="Glycoside hydrolase, family 3, N-terminal domain"/>
    <property type="match status" value="1"/>
</dbReference>
<reference evidence="4 5" key="1">
    <citation type="journal article" date="2010" name="J. Bacteriol.">
        <title>Genome sequence of the oligotrophic marine Gammaproteobacterium HTCC2143, isolated from the Oregon Coast.</title>
        <authorList>
            <person name="Oh H.M."/>
            <person name="Kang I."/>
            <person name="Ferriera S."/>
            <person name="Giovannoni S.J."/>
            <person name="Cho J.C."/>
        </authorList>
    </citation>
    <scope>NUCLEOTIDE SEQUENCE [LARGE SCALE GENOMIC DNA]</scope>
    <source>
        <strain evidence="4 5">HTCC2143</strain>
    </source>
</reference>
<name>A0YF97_9GAMM</name>
<gene>
    <name evidence="4" type="ORF">GP2143_08905</name>
</gene>
<dbReference type="GO" id="GO:0008422">
    <property type="term" value="F:beta-glucosidase activity"/>
    <property type="evidence" value="ECO:0007669"/>
    <property type="project" value="TreeGrafter"/>
</dbReference>
<dbReference type="InterPro" id="IPR002772">
    <property type="entry name" value="Glyco_hydro_3_C"/>
</dbReference>
<evidence type="ECO:0000259" key="3">
    <source>
        <dbReference type="SMART" id="SM01217"/>
    </source>
</evidence>
<dbReference type="Proteomes" id="UP000004931">
    <property type="component" value="Unassembled WGS sequence"/>
</dbReference>
<evidence type="ECO:0000256" key="1">
    <source>
        <dbReference type="ARBA" id="ARBA00005336"/>
    </source>
</evidence>
<evidence type="ECO:0000313" key="4">
    <source>
        <dbReference type="EMBL" id="EAW30311.1"/>
    </source>
</evidence>
<dbReference type="AlphaFoldDB" id="A0YF97"/>
<dbReference type="Pfam" id="PF01915">
    <property type="entry name" value="Glyco_hydro_3_C"/>
    <property type="match status" value="1"/>
</dbReference>
<keyword evidence="2" id="KW-0378">Hydrolase</keyword>
<dbReference type="SMART" id="SM01217">
    <property type="entry name" value="Fn3_like"/>
    <property type="match status" value="1"/>
</dbReference>
<dbReference type="Gene3D" id="3.40.50.1700">
    <property type="entry name" value="Glycoside hydrolase family 3 C-terminal domain"/>
    <property type="match status" value="1"/>
</dbReference>
<dbReference type="SUPFAM" id="SSF52279">
    <property type="entry name" value="Beta-D-glucan exohydrolase, C-terminal domain"/>
    <property type="match status" value="1"/>
</dbReference>
<evidence type="ECO:0000313" key="5">
    <source>
        <dbReference type="Proteomes" id="UP000004931"/>
    </source>
</evidence>
<sequence length="757" mass="81198">MLVAVLAMGAERVASETNPQPWLNKTSSAEVRSQQLLTAMTNAQKFQQLVGAAGQVPELPQCFGARHVPGLPELAIPTLRITNGPVGVGQNDCVPAEYANPDNALSFLTSPHSAKATQMPSAMAIAASFDRAVASQFGTILGVESNNLALHVMEGPGMNLARNPTLGRNFEYFGEDPYLTGTLAVAEIKAIQAEGVIAMAKHLVANDQETNRMTLNEIIDDKVLHELYLLPFEMSAKQGEVASMMCSYNTVNGEGMCSNKHILTDILRGQWGFDGYVQSDFYAVHDVAKTMKSGTDHEMPGMDFPQFGAVTHWKPAALQASLDAGELTMSDINTALYRRYKQMFKFGIFDRPLVQVPIDADRNGNIARRIGEQSAVLLKNDNGLLPFSATVKSIVIIGKSTYADTAVAGCCGGSSDVIPLYTVKPLQGMKNTLRAIGSSAEVTLIVVNEDNSNLEEAVVAAQSAGAVVIMAGTLAEEGNDRAGISLDSGDRVGHALQAMSAGSKLINKNQVEMITTVTAANAENTVLILKDNASSLLPFIDQIPAVLEVWFPGQEDGNIVANLLMGVVNPSGKLPVTFPMHEGEWPANTPMQYPGVEVDGRPTVTYSEGLNIGYRWYDSNNIAPRFPFGHGLSYTSFALTRLSVSPSVSNGAIPITVSVDVENTGKVRGAEVAQVYVSLPPILNQPPKRLINFEKVVLDPGEKKTVIMMIDPLSASHPLSTWNVAKQQWVTVAGNYQLLVGNSSGALDLKKTLVINN</sequence>
<feature type="domain" description="Fibronectin type III-like" evidence="3">
    <location>
        <begin position="671"/>
        <end position="744"/>
    </location>
</feature>
<dbReference type="SUPFAM" id="SSF51445">
    <property type="entry name" value="(Trans)glycosidases"/>
    <property type="match status" value="1"/>
</dbReference>
<dbReference type="Gene3D" id="2.60.40.10">
    <property type="entry name" value="Immunoglobulins"/>
    <property type="match status" value="1"/>
</dbReference>
<comment type="similarity">
    <text evidence="1">Belongs to the glycosyl hydrolase 3 family.</text>
</comment>
<dbReference type="InterPro" id="IPR013783">
    <property type="entry name" value="Ig-like_fold"/>
</dbReference>
<dbReference type="InterPro" id="IPR001764">
    <property type="entry name" value="Glyco_hydro_3_N"/>
</dbReference>
<dbReference type="EMBL" id="AAVT01000008">
    <property type="protein sequence ID" value="EAW30311.1"/>
    <property type="molecule type" value="Genomic_DNA"/>
</dbReference>